<gene>
    <name evidence="1" type="ORF">MFLAVUS_010824</name>
</gene>
<comment type="caution">
    <text evidence="1">The sequence shown here is derived from an EMBL/GenBank/DDBJ whole genome shotgun (WGS) entry which is preliminary data.</text>
</comment>
<proteinExistence type="predicted"/>
<keyword evidence="2" id="KW-1185">Reference proteome</keyword>
<protein>
    <submittedName>
        <fullName evidence="1">Uncharacterized protein</fullName>
    </submittedName>
</protein>
<sequence length="138" mass="14945">MKLDETSLDQVFPESWKTVQASGSLRNILLALKKDIRAEEVTLGTFTVNPMEEFTHFSDNSLTWRIMGLKSPMTAPNYIPTDIPTATLSLTTTPKSTATASFTLTSADTHTTKITLTVTTGNAGTSKDISLNVNTTTS</sequence>
<accession>A0ABP9ZDX2</accession>
<dbReference type="EMBL" id="BAABUK010000040">
    <property type="protein sequence ID" value="GAA5817281.1"/>
    <property type="molecule type" value="Genomic_DNA"/>
</dbReference>
<evidence type="ECO:0000313" key="1">
    <source>
        <dbReference type="EMBL" id="GAA5817281.1"/>
    </source>
</evidence>
<organism evidence="1 2">
    <name type="scientific">Mucor flavus</name>
    <dbReference type="NCBI Taxonomy" id="439312"/>
    <lineage>
        <taxon>Eukaryota</taxon>
        <taxon>Fungi</taxon>
        <taxon>Fungi incertae sedis</taxon>
        <taxon>Mucoromycota</taxon>
        <taxon>Mucoromycotina</taxon>
        <taxon>Mucoromycetes</taxon>
        <taxon>Mucorales</taxon>
        <taxon>Mucorineae</taxon>
        <taxon>Mucoraceae</taxon>
        <taxon>Mucor</taxon>
    </lineage>
</organism>
<name>A0ABP9ZDX2_9FUNG</name>
<evidence type="ECO:0000313" key="2">
    <source>
        <dbReference type="Proteomes" id="UP001473302"/>
    </source>
</evidence>
<reference evidence="1 2" key="1">
    <citation type="submission" date="2024-04" db="EMBL/GenBank/DDBJ databases">
        <title>genome sequences of Mucor flavus KT1a and Helicostylum pulchrum KT1b strains isolated from the surface of a dry-aged beef.</title>
        <authorList>
            <person name="Toyotome T."/>
            <person name="Hosono M."/>
            <person name="Torimaru M."/>
            <person name="Fukuda K."/>
            <person name="Mikami N."/>
        </authorList>
    </citation>
    <scope>NUCLEOTIDE SEQUENCE [LARGE SCALE GENOMIC DNA]</scope>
    <source>
        <strain evidence="1 2">KT1a</strain>
    </source>
</reference>
<dbReference type="Proteomes" id="UP001473302">
    <property type="component" value="Unassembled WGS sequence"/>
</dbReference>